<dbReference type="InterPro" id="IPR041698">
    <property type="entry name" value="Methyltransf_25"/>
</dbReference>
<keyword evidence="3" id="KW-1185">Reference proteome</keyword>
<proteinExistence type="predicted"/>
<dbReference type="GO" id="GO:0008168">
    <property type="term" value="F:methyltransferase activity"/>
    <property type="evidence" value="ECO:0007669"/>
    <property type="project" value="UniProtKB-KW"/>
</dbReference>
<dbReference type="Proteomes" id="UP000306628">
    <property type="component" value="Unassembled WGS sequence"/>
</dbReference>
<evidence type="ECO:0000259" key="1">
    <source>
        <dbReference type="Pfam" id="PF13649"/>
    </source>
</evidence>
<comment type="caution">
    <text evidence="2">The sequence shown here is derived from an EMBL/GenBank/DDBJ whole genome shotgun (WGS) entry which is preliminary data.</text>
</comment>
<dbReference type="Gene3D" id="3.40.50.150">
    <property type="entry name" value="Vaccinia Virus protein VP39"/>
    <property type="match status" value="1"/>
</dbReference>
<evidence type="ECO:0000313" key="3">
    <source>
        <dbReference type="Proteomes" id="UP000306628"/>
    </source>
</evidence>
<organism evidence="2 3">
    <name type="scientific">Nonomuraea zeae</name>
    <dbReference type="NCBI Taxonomy" id="1642303"/>
    <lineage>
        <taxon>Bacteria</taxon>
        <taxon>Bacillati</taxon>
        <taxon>Actinomycetota</taxon>
        <taxon>Actinomycetes</taxon>
        <taxon>Streptosporangiales</taxon>
        <taxon>Streptosporangiaceae</taxon>
        <taxon>Nonomuraea</taxon>
    </lineage>
</organism>
<accession>A0A5S4FVR1</accession>
<keyword evidence="2" id="KW-0808">Transferase</keyword>
<name>A0A5S4FVR1_9ACTN</name>
<dbReference type="GO" id="GO:0032259">
    <property type="term" value="P:methylation"/>
    <property type="evidence" value="ECO:0007669"/>
    <property type="project" value="UniProtKB-KW"/>
</dbReference>
<dbReference type="AlphaFoldDB" id="A0A5S4FVR1"/>
<dbReference type="CDD" id="cd02440">
    <property type="entry name" value="AdoMet_MTases"/>
    <property type="match status" value="1"/>
</dbReference>
<protein>
    <submittedName>
        <fullName evidence="2">Methyltransferase domain-containing protein</fullName>
    </submittedName>
</protein>
<dbReference type="EMBL" id="VCKX01000236">
    <property type="protein sequence ID" value="TMR24748.1"/>
    <property type="molecule type" value="Genomic_DNA"/>
</dbReference>
<reference evidence="2 3" key="1">
    <citation type="submission" date="2019-05" db="EMBL/GenBank/DDBJ databases">
        <title>Draft genome sequence of Nonomuraea zeae DSM 100528.</title>
        <authorList>
            <person name="Saricaoglu S."/>
            <person name="Isik K."/>
        </authorList>
    </citation>
    <scope>NUCLEOTIDE SEQUENCE [LARGE SCALE GENOMIC DNA]</scope>
    <source>
        <strain evidence="2 3">DSM 100528</strain>
    </source>
</reference>
<dbReference type="OrthoDB" id="3172472at2"/>
<dbReference type="Gene3D" id="2.20.25.110">
    <property type="entry name" value="S-adenosyl-L-methionine-dependent methyltransferases"/>
    <property type="match status" value="1"/>
</dbReference>
<dbReference type="Pfam" id="PF13649">
    <property type="entry name" value="Methyltransf_25"/>
    <property type="match status" value="1"/>
</dbReference>
<evidence type="ECO:0000313" key="2">
    <source>
        <dbReference type="EMBL" id="TMR24748.1"/>
    </source>
</evidence>
<feature type="domain" description="Methyltransferase" evidence="1">
    <location>
        <begin position="127"/>
        <end position="203"/>
    </location>
</feature>
<gene>
    <name evidence="2" type="ORF">ETD85_46195</name>
</gene>
<dbReference type="SUPFAM" id="SSF53335">
    <property type="entry name" value="S-adenosyl-L-methionine-dependent methyltransferases"/>
    <property type="match status" value="1"/>
</dbReference>
<keyword evidence="2" id="KW-0489">Methyltransferase</keyword>
<dbReference type="InterPro" id="IPR029063">
    <property type="entry name" value="SAM-dependent_MTases_sf"/>
</dbReference>
<sequence length="332" mass="35918">MDARAGGRKFRSRHAHGCARTGSGVAVILFDPDGQLRILPTNAVAIVDSVDLVIRDPRGPIVVRNGIRNGSELTRNGLEALERHGYLSSLFESDVADWYLDEEGPAEDTDAAITTVVSAAAALGRPVLDCCCGFGRLSISLLSQGVEVYGVDVSERSVAAAAANVEAEGLLEGFRPIIADMANFGIQRFFGGAISAANSLRYLGSMGRVTRHMRLMGQSLVEGAVFALEVDTNSMPGGATWNMPRGELTWEVLSVDTLAGESLERVTVRDHSGNTLLSELQHQVSVSSDQLLEIASTAGFTFREAWDKRRKSLSQAELPEYEGNIWYIFDRQ</sequence>